<dbReference type="STRING" id="1182542.W9YJF0"/>
<reference evidence="2 3" key="1">
    <citation type="submission" date="2013-03" db="EMBL/GenBank/DDBJ databases">
        <title>The Genome Sequence of Capronia epimyces CBS 606.96.</title>
        <authorList>
            <consortium name="The Broad Institute Genomics Platform"/>
            <person name="Cuomo C."/>
            <person name="de Hoog S."/>
            <person name="Gorbushina A."/>
            <person name="Walker B."/>
            <person name="Young S.K."/>
            <person name="Zeng Q."/>
            <person name="Gargeya S."/>
            <person name="Fitzgerald M."/>
            <person name="Haas B."/>
            <person name="Abouelleil A."/>
            <person name="Allen A.W."/>
            <person name="Alvarado L."/>
            <person name="Arachchi H.M."/>
            <person name="Berlin A.M."/>
            <person name="Chapman S.B."/>
            <person name="Gainer-Dewar J."/>
            <person name="Goldberg J."/>
            <person name="Griggs A."/>
            <person name="Gujja S."/>
            <person name="Hansen M."/>
            <person name="Howarth C."/>
            <person name="Imamovic A."/>
            <person name="Ireland A."/>
            <person name="Larimer J."/>
            <person name="McCowan C."/>
            <person name="Murphy C."/>
            <person name="Pearson M."/>
            <person name="Poon T.W."/>
            <person name="Priest M."/>
            <person name="Roberts A."/>
            <person name="Saif S."/>
            <person name="Shea T."/>
            <person name="Sisk P."/>
            <person name="Sykes S."/>
            <person name="Wortman J."/>
            <person name="Nusbaum C."/>
            <person name="Birren B."/>
        </authorList>
    </citation>
    <scope>NUCLEOTIDE SEQUENCE [LARGE SCALE GENOMIC DNA]</scope>
    <source>
        <strain evidence="2 3">CBS 606.96</strain>
    </source>
</reference>
<sequence length="575" mass="63412">MPGTGTGRRGSALATAIGLRKKTEIDIVLDGEAELVHSYSTHDKIQGRVEVKFEKETCFDDFNITFEGQSSTYVERIATTAPTTGRTTGRQTFLKVQQPINEGFLPPDGVFRANVTYTIPFTFVVPYRLLPFVCTHRVKDEECRKEHLQLPPSLGDPSVSGEGRTLMDDMAPDMARIIYCVRARITRWNAVGRLLELADKSERVRLVPARDEAPPLIIEDTQLSHHVMRKEKSVKKGLFKIGKIGRLTAETSQPRSLRIPHPQKRSTEPISTMTTINLRFDPQTPQDEPPQLDSVGTKLKVYTFFGAAAYSQLPEAGKHDNWSTLHGVYAETVPLASRRVSTVSWLRHDPAEREMSFSSSDLSRRPSAYSTSSTASIPEPSCSYQAGMPFYTASVLTPIALPHASSTNRPRVFVPTFHSCIVSRVYSLDLDVSFRTPGANVASSHVTLKTPIQISAEGGAPPARMHEPDAAIVAEIEQQFRLYEEGQLQHHDLGIESPVYEETNSSHALAGTRHMSLVPEHAYTAARSDSAPALLLDVDTSAPPEYHVSSGFSTYSAMDRPGGPTTQNVSLRLSA</sequence>
<keyword evidence="3" id="KW-1185">Reference proteome</keyword>
<gene>
    <name evidence="2" type="ORF">A1O3_01235</name>
</gene>
<organism evidence="2 3">
    <name type="scientific">Capronia epimyces CBS 606.96</name>
    <dbReference type="NCBI Taxonomy" id="1182542"/>
    <lineage>
        <taxon>Eukaryota</taxon>
        <taxon>Fungi</taxon>
        <taxon>Dikarya</taxon>
        <taxon>Ascomycota</taxon>
        <taxon>Pezizomycotina</taxon>
        <taxon>Eurotiomycetes</taxon>
        <taxon>Chaetothyriomycetidae</taxon>
        <taxon>Chaetothyriales</taxon>
        <taxon>Herpotrichiellaceae</taxon>
        <taxon>Capronia</taxon>
    </lineage>
</organism>
<evidence type="ECO:0008006" key="4">
    <source>
        <dbReference type="Google" id="ProtNLM"/>
    </source>
</evidence>
<feature type="compositionally biased region" description="Low complexity" evidence="1">
    <location>
        <begin position="356"/>
        <end position="370"/>
    </location>
</feature>
<comment type="caution">
    <text evidence="2">The sequence shown here is derived from an EMBL/GenBank/DDBJ whole genome shotgun (WGS) entry which is preliminary data.</text>
</comment>
<dbReference type="PANTHER" id="PTHR31904:SF1">
    <property type="entry name" value="BYPASS OF STOP CODON PROTEIN 5-RELATED"/>
    <property type="match status" value="1"/>
</dbReference>
<dbReference type="OrthoDB" id="2283785at2759"/>
<dbReference type="AlphaFoldDB" id="W9YJF0"/>
<evidence type="ECO:0000313" key="3">
    <source>
        <dbReference type="Proteomes" id="UP000019478"/>
    </source>
</evidence>
<name>W9YJF0_9EURO</name>
<dbReference type="InterPro" id="IPR039634">
    <property type="entry name" value="Bul1-like"/>
</dbReference>
<dbReference type="GeneID" id="19165373"/>
<dbReference type="EMBL" id="AMGY01000001">
    <property type="protein sequence ID" value="EXJ92683.1"/>
    <property type="molecule type" value="Genomic_DNA"/>
</dbReference>
<dbReference type="PANTHER" id="PTHR31904">
    <property type="entry name" value="BYPASS OF STOP CODON PROTEIN 5-RELATED"/>
    <property type="match status" value="1"/>
</dbReference>
<dbReference type="InterPro" id="IPR014752">
    <property type="entry name" value="Arrestin-like_C"/>
</dbReference>
<proteinExistence type="predicted"/>
<dbReference type="RefSeq" id="XP_007729573.1">
    <property type="nucleotide sequence ID" value="XM_007731383.1"/>
</dbReference>
<protein>
    <recommendedName>
        <fullName evidence="4">Arrestin-like N-terminal domain-containing protein</fullName>
    </recommendedName>
</protein>
<dbReference type="Gene3D" id="2.60.40.640">
    <property type="match status" value="1"/>
</dbReference>
<dbReference type="Proteomes" id="UP000019478">
    <property type="component" value="Unassembled WGS sequence"/>
</dbReference>
<dbReference type="eggNOG" id="ENOG502QSAC">
    <property type="taxonomic scope" value="Eukaryota"/>
</dbReference>
<accession>W9YJF0</accession>
<feature type="region of interest" description="Disordered" evidence="1">
    <location>
        <begin position="355"/>
        <end position="377"/>
    </location>
</feature>
<evidence type="ECO:0000313" key="2">
    <source>
        <dbReference type="EMBL" id="EXJ92683.1"/>
    </source>
</evidence>
<dbReference type="HOGENOM" id="CLU_032323_0_0_1"/>
<evidence type="ECO:0000256" key="1">
    <source>
        <dbReference type="SAM" id="MobiDB-lite"/>
    </source>
</evidence>